<dbReference type="EMBL" id="CP061799">
    <property type="protein sequence ID" value="QTA83280.1"/>
    <property type="molecule type" value="Genomic_DNA"/>
</dbReference>
<gene>
    <name evidence="1" type="ORF">dnl_56760</name>
</gene>
<dbReference type="SUPFAM" id="SSF141571">
    <property type="entry name" value="Pentapeptide repeat-like"/>
    <property type="match status" value="3"/>
</dbReference>
<dbReference type="SUPFAM" id="SSF52540">
    <property type="entry name" value="P-loop containing nucleoside triphosphate hydrolases"/>
    <property type="match status" value="1"/>
</dbReference>
<organism evidence="1 2">
    <name type="scientific">Desulfonema limicola</name>
    <dbReference type="NCBI Taxonomy" id="45656"/>
    <lineage>
        <taxon>Bacteria</taxon>
        <taxon>Pseudomonadati</taxon>
        <taxon>Thermodesulfobacteriota</taxon>
        <taxon>Desulfobacteria</taxon>
        <taxon>Desulfobacterales</taxon>
        <taxon>Desulfococcaceae</taxon>
        <taxon>Desulfonema</taxon>
    </lineage>
</organism>
<dbReference type="Proteomes" id="UP000663720">
    <property type="component" value="Chromosome"/>
</dbReference>
<evidence type="ECO:0000313" key="2">
    <source>
        <dbReference type="Proteomes" id="UP000663720"/>
    </source>
</evidence>
<sequence length="1016" mass="115731">MFKRIIFQTISRKQNQETKMDIEKIINHYSYQELKTEIKICKPGAIFSIVCPDDAVIHGLIENMQQDMNHDIVSLFMSEDDTDFQSFFQQNFDLKCETENAGEQNPGNGQNQDWETKKIINISGINNLNEDLHPDLIGCIQYLSICLRSVPYIVALWITPEFEKQIFFYAPDIWHQITGKYDFSPLMPYRAELKKSEQPLAIPQDKIIKYLENIIQEYKNWKNLHKNNQPFLIEAMGNSDLNNYYLPSSFANKKGQIFLLDDLLKVFIENRKINFLTLLGEPGTGKTSFAVYYYIKLAEQYINNPDNTRIPIFISLKDYKEKFDPEGFFIEMFKKIFDVKLSLIKLQDMLLRGKFVFFIDDFDKMALSSDLQSTIYNLKAVTRLSVKNIILEKGIEKPQPSNKVFFTCPTHYYLVDIKGENTSLSDYTSICREFAAKENFQIVRLNNKEFDEPEFKDYVVKNTKNSIIARNILGIMNDPYIVNKLSNPSILSRMIIRTLPVYQDKKEINAADLYRAFTDMWIKCDDWRFKMTPLGRQEFLHRLALNMFQKGDGHFIHFSEAYEPDQKAFKENSPDNDRIICRDEILTCEFLDCDPDGNYRFIHRSFMDYFIAEFYFLNILHKNERPVAYSHLEEEVRVFMKLIISSAKTDLKGLNLSDLDLENVNLYQADLSGADLSRTNLANAVLMNANLQNADLTTASLLKAKLTRVNCTGADLSGADFSEARLRDAILHNARFNGANLHSADMRGCKLCNARLAWADLTKADLSEADLTGANLTDTDLTDVNLDKAILCEADLTGSNMAKAVLTGADFSSSKLNNVDLSSVNLSKTNFKWAELQNADFSLADLTKVKFVEADLTRGTFDDSKCREADFRWAKLQGAKLRYADLSETDFSGANLTKAKLSEADLTWANLTNAVLINADLTGAKLNMCKAGDADFTGANLSSADLTWADMTKANFTQADLSDANLSEADLTQCRFNNAKLSRASFKGASLQKADLRNTVQDGADFTDADLTDIKK</sequence>
<dbReference type="Gene3D" id="3.40.50.300">
    <property type="entry name" value="P-loop containing nucleotide triphosphate hydrolases"/>
    <property type="match status" value="1"/>
</dbReference>
<proteinExistence type="predicted"/>
<reference evidence="1" key="1">
    <citation type="journal article" date="2021" name="Microb. Physiol.">
        <title>Proteogenomic Insights into the Physiology of Marine, Sulfate-Reducing, Filamentous Desulfonema limicola and Desulfonema magnum.</title>
        <authorList>
            <person name="Schnaars V."/>
            <person name="Wohlbrand L."/>
            <person name="Scheve S."/>
            <person name="Hinrichs C."/>
            <person name="Reinhardt R."/>
            <person name="Rabus R."/>
        </authorList>
    </citation>
    <scope>NUCLEOTIDE SEQUENCE</scope>
    <source>
        <strain evidence="1">5ac10</strain>
    </source>
</reference>
<dbReference type="PANTHER" id="PTHR14136">
    <property type="entry name" value="BTB_POZ DOMAIN-CONTAINING PROTEIN KCTD9"/>
    <property type="match status" value="1"/>
</dbReference>
<accession>A0A975GJB8</accession>
<dbReference type="InterPro" id="IPR027417">
    <property type="entry name" value="P-loop_NTPase"/>
</dbReference>
<dbReference type="InterPro" id="IPR051082">
    <property type="entry name" value="Pentapeptide-BTB/POZ_domain"/>
</dbReference>
<dbReference type="PANTHER" id="PTHR14136:SF17">
    <property type="entry name" value="BTB_POZ DOMAIN-CONTAINING PROTEIN KCTD9"/>
    <property type="match status" value="1"/>
</dbReference>
<name>A0A975GJB8_9BACT</name>
<evidence type="ECO:0000313" key="1">
    <source>
        <dbReference type="EMBL" id="QTA83280.1"/>
    </source>
</evidence>
<dbReference type="Pfam" id="PF00805">
    <property type="entry name" value="Pentapeptide"/>
    <property type="match status" value="7"/>
</dbReference>
<dbReference type="Gene3D" id="2.160.20.80">
    <property type="entry name" value="E3 ubiquitin-protein ligase SopA"/>
    <property type="match status" value="3"/>
</dbReference>
<keyword evidence="2" id="KW-1185">Reference proteome</keyword>
<dbReference type="KEGG" id="dli:dnl_56760"/>
<dbReference type="InterPro" id="IPR001646">
    <property type="entry name" value="5peptide_repeat"/>
</dbReference>
<dbReference type="AlphaFoldDB" id="A0A975GJB8"/>
<protein>
    <submittedName>
        <fullName evidence="1">Pentapeptide repeat-containing protein</fullName>
    </submittedName>
</protein>